<dbReference type="OrthoDB" id="25503at2759"/>
<dbReference type="SUPFAM" id="SSF49899">
    <property type="entry name" value="Concanavalin A-like lectins/glucanases"/>
    <property type="match status" value="1"/>
</dbReference>
<feature type="compositionally biased region" description="Basic and acidic residues" evidence="1">
    <location>
        <begin position="47"/>
        <end position="60"/>
    </location>
</feature>
<protein>
    <submittedName>
        <fullName evidence="4">SPRY-domain-containing protein</fullName>
    </submittedName>
</protein>
<dbReference type="PROSITE" id="PS50897">
    <property type="entry name" value="CTLH"/>
    <property type="match status" value="1"/>
</dbReference>
<dbReference type="Proteomes" id="UP000250043">
    <property type="component" value="Unassembled WGS sequence"/>
</dbReference>
<dbReference type="InterPro" id="IPR013320">
    <property type="entry name" value="ConA-like_dom_sf"/>
</dbReference>
<feature type="compositionally biased region" description="Low complexity" evidence="1">
    <location>
        <begin position="752"/>
        <end position="791"/>
    </location>
</feature>
<organism evidence="4 5">
    <name type="scientific">Obba rivulosa</name>
    <dbReference type="NCBI Taxonomy" id="1052685"/>
    <lineage>
        <taxon>Eukaryota</taxon>
        <taxon>Fungi</taxon>
        <taxon>Dikarya</taxon>
        <taxon>Basidiomycota</taxon>
        <taxon>Agaricomycotina</taxon>
        <taxon>Agaricomycetes</taxon>
        <taxon>Polyporales</taxon>
        <taxon>Gelatoporiaceae</taxon>
        <taxon>Obba</taxon>
    </lineage>
</organism>
<evidence type="ECO:0000259" key="3">
    <source>
        <dbReference type="PROSITE" id="PS50897"/>
    </source>
</evidence>
<feature type="compositionally biased region" description="Low complexity" evidence="1">
    <location>
        <begin position="118"/>
        <end position="130"/>
    </location>
</feature>
<proteinExistence type="predicted"/>
<dbReference type="InterPro" id="IPR050618">
    <property type="entry name" value="Ubq-SigPath_Reg"/>
</dbReference>
<feature type="compositionally biased region" description="Low complexity" evidence="1">
    <location>
        <begin position="602"/>
        <end position="613"/>
    </location>
</feature>
<gene>
    <name evidence="4" type="ORF">OBBRIDRAFT_891787</name>
</gene>
<accession>A0A8E2AM25</accession>
<dbReference type="AlphaFoldDB" id="A0A8E2AM25"/>
<dbReference type="InterPro" id="IPR043136">
    <property type="entry name" value="B30.2/SPRY_sf"/>
</dbReference>
<feature type="compositionally biased region" description="Polar residues" evidence="1">
    <location>
        <begin position="793"/>
        <end position="803"/>
    </location>
</feature>
<feature type="region of interest" description="Disordered" evidence="1">
    <location>
        <begin position="495"/>
        <end position="520"/>
    </location>
</feature>
<feature type="region of interest" description="Disordered" evidence="1">
    <location>
        <begin position="118"/>
        <end position="137"/>
    </location>
</feature>
<feature type="region of interest" description="Disordered" evidence="1">
    <location>
        <begin position="1"/>
        <end position="80"/>
    </location>
</feature>
<feature type="region of interest" description="Disordered" evidence="1">
    <location>
        <begin position="587"/>
        <end position="618"/>
    </location>
</feature>
<feature type="compositionally biased region" description="Low complexity" evidence="1">
    <location>
        <begin position="8"/>
        <end position="21"/>
    </location>
</feature>
<feature type="domain" description="CTLH" evidence="3">
    <location>
        <begin position="624"/>
        <end position="682"/>
    </location>
</feature>
<dbReference type="InterPro" id="IPR003877">
    <property type="entry name" value="SPRY_dom"/>
</dbReference>
<dbReference type="InterPro" id="IPR001870">
    <property type="entry name" value="B30.2/SPRY"/>
</dbReference>
<feature type="compositionally biased region" description="Polar residues" evidence="1">
    <location>
        <begin position="143"/>
        <end position="162"/>
    </location>
</feature>
<reference evidence="4 5" key="1">
    <citation type="submission" date="2016-07" db="EMBL/GenBank/DDBJ databases">
        <title>Draft genome of the white-rot fungus Obba rivulosa 3A-2.</title>
        <authorList>
            <consortium name="DOE Joint Genome Institute"/>
            <person name="Miettinen O."/>
            <person name="Riley R."/>
            <person name="Acob R."/>
            <person name="Barry K."/>
            <person name="Cullen D."/>
            <person name="De Vries R."/>
            <person name="Hainaut M."/>
            <person name="Hatakka A."/>
            <person name="Henrissat B."/>
            <person name="Hilden K."/>
            <person name="Kuo R."/>
            <person name="Labutti K."/>
            <person name="Lipzen A."/>
            <person name="Makela M.R."/>
            <person name="Sandor L."/>
            <person name="Spatafora J.W."/>
            <person name="Grigoriev I.V."/>
            <person name="Hibbett D.S."/>
        </authorList>
    </citation>
    <scope>NUCLEOTIDE SEQUENCE [LARGE SCALE GENOMIC DNA]</scope>
    <source>
        <strain evidence="4 5">3A-2</strain>
    </source>
</reference>
<dbReference type="Gene3D" id="2.60.120.920">
    <property type="match status" value="1"/>
</dbReference>
<dbReference type="SMART" id="SM00757">
    <property type="entry name" value="CRA"/>
    <property type="match status" value="1"/>
</dbReference>
<dbReference type="PANTHER" id="PTHR12864">
    <property type="entry name" value="RAN BINDING PROTEIN 9-RELATED"/>
    <property type="match status" value="1"/>
</dbReference>
<feature type="compositionally biased region" description="Basic and acidic residues" evidence="1">
    <location>
        <begin position="495"/>
        <end position="511"/>
    </location>
</feature>
<feature type="region of interest" description="Disordered" evidence="1">
    <location>
        <begin position="745"/>
        <end position="803"/>
    </location>
</feature>
<dbReference type="Pfam" id="PF00622">
    <property type="entry name" value="SPRY"/>
    <property type="match status" value="1"/>
</dbReference>
<dbReference type="CDD" id="cd12909">
    <property type="entry name" value="SPRY_RanBP9_10"/>
    <property type="match status" value="1"/>
</dbReference>
<dbReference type="InterPro" id="IPR013144">
    <property type="entry name" value="CRA_dom"/>
</dbReference>
<sequence>MSGRHSRSASIPIPSAGSATARTMSLENAIPIPSLLSSRLPATPAPARRDRDTSPDDRRLPYTPGGAVPPRRIVPRSFSAGTGAAPVPTFEPRIIRATTTTNPRDAACIPLPLGTSSSAASVSGAGLPGSTSPVRPRRMSANMRSTTLPGSSALSTSAQHRSASYAHTAHTPSAPQPHGFPRPAYLEYSALRDLLQSDATPSASASRHGLSPSLAPSLSLSTTTTHPSYFGRATSSPSPYPYLRRELTPVADSDEESNASPPPVPPPGASSSMASALAEYPALRLPTRWSEQDRHPSLTVSADGRDLTFFGQSCAGDRDSAAARANYPMPPACGIYYYEVEILHRGSKGHISIGFSAGDVRLSRLPGWEKQSWGYHADDGCAFQGQKDGSSYGPTFDSGDVIGCGIDFSQNRAFYTKNGAFLGMVFDSIFPAAATPFELFPAIGLRHNAESVRANFGAAPFRYAIADHVRAQRDKVWVEVMRRPVDWGILSARDAERESGEQREREEHADAEGEAGAGMVRSGLGLGSAGNVLEEEEAKAPLRKLVLAYLAHHGYARTARAFQARCAQTGSVLVPGRALATVEGAGAGAAGEEMDTDEGEFVPSSEPVPGPSSAKADADPFTADLETRIAVVNALLAGDVDAALTSLQTHHPAALEWDGGRVLFKLRCRRFVELVLQAGEALRKVREVERELKAASEARAATDGGTGEHMMNGAAEADEAAMLDGEDGVQDEMDADLDMVGAMDIDDNISTPEPISHSHSAPHSSSTSQPPLVASSSAPSAIPSSDTDASAQLDVSSAGPSSSVHATLSAHAKSLLHSALEYGQALEAEYKADTRPGVRTHLRRTFGVVAYEDPERASGEVALVAGQGARAALAAEVNQTILESQGLPAHPALETLFRQAGACVAQLGLMGVGKAVFADVRREFLEE</sequence>
<evidence type="ECO:0000313" key="5">
    <source>
        <dbReference type="Proteomes" id="UP000250043"/>
    </source>
</evidence>
<feature type="domain" description="B30.2/SPRY" evidence="2">
    <location>
        <begin position="267"/>
        <end position="461"/>
    </location>
</feature>
<dbReference type="PROSITE" id="PS50188">
    <property type="entry name" value="B302_SPRY"/>
    <property type="match status" value="1"/>
</dbReference>
<keyword evidence="5" id="KW-1185">Reference proteome</keyword>
<feature type="region of interest" description="Disordered" evidence="1">
    <location>
        <begin position="199"/>
        <end position="219"/>
    </location>
</feature>
<dbReference type="InterPro" id="IPR035782">
    <property type="entry name" value="SPRY_RanBP9/10"/>
</dbReference>
<dbReference type="SMART" id="SM00449">
    <property type="entry name" value="SPRY"/>
    <property type="match status" value="1"/>
</dbReference>
<dbReference type="EMBL" id="KV722671">
    <property type="protein sequence ID" value="OCH84452.1"/>
    <property type="molecule type" value="Genomic_DNA"/>
</dbReference>
<dbReference type="InterPro" id="IPR006595">
    <property type="entry name" value="CTLH_C"/>
</dbReference>
<feature type="region of interest" description="Disordered" evidence="1">
    <location>
        <begin position="250"/>
        <end position="275"/>
    </location>
</feature>
<evidence type="ECO:0000313" key="4">
    <source>
        <dbReference type="EMBL" id="OCH84452.1"/>
    </source>
</evidence>
<name>A0A8E2AM25_9APHY</name>
<evidence type="ECO:0000256" key="1">
    <source>
        <dbReference type="SAM" id="MobiDB-lite"/>
    </source>
</evidence>
<feature type="region of interest" description="Disordered" evidence="1">
    <location>
        <begin position="143"/>
        <end position="183"/>
    </location>
</feature>
<evidence type="ECO:0000259" key="2">
    <source>
        <dbReference type="PROSITE" id="PS50188"/>
    </source>
</evidence>
<feature type="compositionally biased region" description="Low complexity" evidence="1">
    <location>
        <begin position="210"/>
        <end position="219"/>
    </location>
</feature>